<dbReference type="GO" id="GO:0004519">
    <property type="term" value="F:endonuclease activity"/>
    <property type="evidence" value="ECO:0007669"/>
    <property type="project" value="UniProtKB-KW"/>
</dbReference>
<keyword evidence="1" id="KW-0540">Nuclease</keyword>
<proteinExistence type="predicted"/>
<organism evidence="1 2">
    <name type="scientific">Escherichia coli</name>
    <dbReference type="NCBI Taxonomy" id="562"/>
    <lineage>
        <taxon>Bacteria</taxon>
        <taxon>Pseudomonadati</taxon>
        <taxon>Pseudomonadota</taxon>
        <taxon>Gammaproteobacteria</taxon>
        <taxon>Enterobacterales</taxon>
        <taxon>Enterobacteriaceae</taxon>
        <taxon>Escherichia</taxon>
    </lineage>
</organism>
<name>A0A377D319_ECOLX</name>
<reference evidence="1 2" key="1">
    <citation type="submission" date="2018-06" db="EMBL/GenBank/DDBJ databases">
        <authorList>
            <consortium name="Pathogen Informatics"/>
            <person name="Doyle S."/>
        </authorList>
    </citation>
    <scope>NUCLEOTIDE SEQUENCE [LARGE SCALE GENOMIC DNA]</scope>
    <source>
        <strain evidence="1 2">NCTC7922</strain>
    </source>
</reference>
<dbReference type="Proteomes" id="UP000254174">
    <property type="component" value="Unassembled WGS sequence"/>
</dbReference>
<evidence type="ECO:0000313" key="1">
    <source>
        <dbReference type="EMBL" id="STM15443.1"/>
    </source>
</evidence>
<evidence type="ECO:0000313" key="2">
    <source>
        <dbReference type="Proteomes" id="UP000254174"/>
    </source>
</evidence>
<accession>A0A377D319</accession>
<sequence>MSDRNGTAGVPVNAPLPLSILKRSAEHNQRITPRPFRATSTRTFALIRLDEETVSFLTNTDEGKRINSHLHHDEERRVRLEKLAKHKRENPPTVVSEAMAELRALPSFLGNVLIRDLARLNRKQQSARNEGVKNNNTHVADNFVRRGLRTRLKRIEQVNECFRHDGIQSHRSTPSP</sequence>
<keyword evidence="1" id="KW-0255">Endonuclease</keyword>
<protein>
    <submittedName>
        <fullName evidence="1">Putative endonuclease from prophage, replication protein A (GpA)</fullName>
    </submittedName>
</protein>
<dbReference type="EMBL" id="UGFC01000006">
    <property type="protein sequence ID" value="STM15443.1"/>
    <property type="molecule type" value="Genomic_DNA"/>
</dbReference>
<gene>
    <name evidence="1" type="ORF">NCTC7922_01851</name>
</gene>
<dbReference type="AlphaFoldDB" id="A0A377D319"/>
<keyword evidence="1" id="KW-0378">Hydrolase</keyword>